<dbReference type="SMART" id="SM00177">
    <property type="entry name" value="ARF"/>
    <property type="match status" value="1"/>
</dbReference>
<dbReference type="GO" id="GO:0005525">
    <property type="term" value="F:GTP binding"/>
    <property type="evidence" value="ECO:0007669"/>
    <property type="project" value="UniProtKB-KW"/>
</dbReference>
<dbReference type="GO" id="GO:0098852">
    <property type="term" value="C:lytic vacuole membrane"/>
    <property type="evidence" value="ECO:0007669"/>
    <property type="project" value="TreeGrafter"/>
</dbReference>
<gene>
    <name evidence="8" type="ORF">OnM2_026070</name>
</gene>
<dbReference type="Proteomes" id="UP000286134">
    <property type="component" value="Unassembled WGS sequence"/>
</dbReference>
<dbReference type="NCBIfam" id="TIGR00231">
    <property type="entry name" value="small_GTP"/>
    <property type="match status" value="1"/>
</dbReference>
<dbReference type="Pfam" id="PF00025">
    <property type="entry name" value="Arf"/>
    <property type="match status" value="1"/>
</dbReference>
<dbReference type="GO" id="GO:0046872">
    <property type="term" value="F:metal ion binding"/>
    <property type="evidence" value="ECO:0007669"/>
    <property type="project" value="UniProtKB-KW"/>
</dbReference>
<evidence type="ECO:0000256" key="7">
    <source>
        <dbReference type="SAM" id="SignalP"/>
    </source>
</evidence>
<dbReference type="FunFam" id="3.40.50.300:FF:001015">
    <property type="entry name" value="ADP-ribosylation factor-like protein 8B"/>
    <property type="match status" value="1"/>
</dbReference>
<dbReference type="InterPro" id="IPR005225">
    <property type="entry name" value="Small_GTP-bd"/>
</dbReference>
<dbReference type="OrthoDB" id="2011769at2759"/>
<evidence type="ECO:0000256" key="3">
    <source>
        <dbReference type="ARBA" id="ARBA00023134"/>
    </source>
</evidence>
<feature type="binding site" evidence="4">
    <location>
        <begin position="27"/>
        <end position="34"/>
    </location>
    <ligand>
        <name>GTP</name>
        <dbReference type="ChEBI" id="CHEBI:37565"/>
    </ligand>
</feature>
<name>A0A420I0X0_9PEZI</name>
<dbReference type="PROSITE" id="PS51417">
    <property type="entry name" value="ARF"/>
    <property type="match status" value="1"/>
</dbReference>
<evidence type="ECO:0000256" key="6">
    <source>
        <dbReference type="RuleBase" id="RU003925"/>
    </source>
</evidence>
<evidence type="ECO:0000256" key="2">
    <source>
        <dbReference type="ARBA" id="ARBA00022741"/>
    </source>
</evidence>
<accession>A0A420I0X0</accession>
<keyword evidence="3 4" id="KW-0342">GTP-binding</keyword>
<feature type="chain" id="PRO_5019015386" evidence="7">
    <location>
        <begin position="19"/>
        <end position="183"/>
    </location>
</feature>
<dbReference type="GO" id="GO:0003924">
    <property type="term" value="F:GTPase activity"/>
    <property type="evidence" value="ECO:0007669"/>
    <property type="project" value="InterPro"/>
</dbReference>
<dbReference type="PANTHER" id="PTHR45732">
    <property type="entry name" value="ADP-RIBOSYLATION FACTOR-LIKE PROTEIN 8"/>
    <property type="match status" value="1"/>
</dbReference>
<dbReference type="PRINTS" id="PR00328">
    <property type="entry name" value="SAR1GTPBP"/>
</dbReference>
<dbReference type="SMART" id="SM00173">
    <property type="entry name" value="RAS"/>
    <property type="match status" value="1"/>
</dbReference>
<dbReference type="SMART" id="SM00178">
    <property type="entry name" value="SAR"/>
    <property type="match status" value="1"/>
</dbReference>
<protein>
    <submittedName>
        <fullName evidence="8">ADP-ribosylation factor-like protein 8A</fullName>
    </submittedName>
</protein>
<evidence type="ECO:0000256" key="1">
    <source>
        <dbReference type="ARBA" id="ARBA00010290"/>
    </source>
</evidence>
<sequence>MAGLFQKIYDWLLRLFWATELNVTMVGLQNAGKTSLLKVLAGDEYTVDSTPTVGFNMRRVTKGHVTLKCWDLGGQPRFRTMWERYCRDVNAIVFVIDCSDMNNLPVAKDELHLLLENSSLYGIPLLVLGNKSDLSEKLSVDELIEALELMKISQREVSCYGISTKEETNLDAVLKWLVARANK</sequence>
<dbReference type="AlphaFoldDB" id="A0A420I0X0"/>
<dbReference type="SUPFAM" id="SSF52540">
    <property type="entry name" value="P-loop containing nucleoside triphosphate hydrolases"/>
    <property type="match status" value="1"/>
</dbReference>
<keyword evidence="5" id="KW-0460">Magnesium</keyword>
<dbReference type="InterPro" id="IPR006689">
    <property type="entry name" value="Small_GTPase_ARF/SAR"/>
</dbReference>
<dbReference type="PANTHER" id="PTHR45732:SF7">
    <property type="entry name" value="ADP-RIBOSYLATION FACTOR-LIKE PROTEIN 8"/>
    <property type="match status" value="1"/>
</dbReference>
<keyword evidence="2 4" id="KW-0547">Nucleotide-binding</keyword>
<proteinExistence type="inferred from homology"/>
<dbReference type="CDD" id="cd04159">
    <property type="entry name" value="Arl10_like"/>
    <property type="match status" value="1"/>
</dbReference>
<evidence type="ECO:0000256" key="4">
    <source>
        <dbReference type="PIRSR" id="PIRSR606689-1"/>
    </source>
</evidence>
<feature type="binding site" evidence="4">
    <location>
        <position position="74"/>
    </location>
    <ligand>
        <name>GTP</name>
        <dbReference type="ChEBI" id="CHEBI:37565"/>
    </ligand>
</feature>
<organism evidence="8 9">
    <name type="scientific">Erysiphe neolycopersici</name>
    <dbReference type="NCBI Taxonomy" id="212602"/>
    <lineage>
        <taxon>Eukaryota</taxon>
        <taxon>Fungi</taxon>
        <taxon>Dikarya</taxon>
        <taxon>Ascomycota</taxon>
        <taxon>Pezizomycotina</taxon>
        <taxon>Leotiomycetes</taxon>
        <taxon>Erysiphales</taxon>
        <taxon>Erysiphaceae</taxon>
        <taxon>Erysiphe</taxon>
    </lineage>
</organism>
<reference evidence="8 9" key="1">
    <citation type="journal article" date="2018" name="BMC Genomics">
        <title>Comparative genome analyses reveal sequence features reflecting distinct modes of host-adaptation between dicot and monocot powdery mildew.</title>
        <authorList>
            <person name="Wu Y."/>
            <person name="Ma X."/>
            <person name="Pan Z."/>
            <person name="Kale S.D."/>
            <person name="Song Y."/>
            <person name="King H."/>
            <person name="Zhang Q."/>
            <person name="Presley C."/>
            <person name="Deng X."/>
            <person name="Wei C.I."/>
            <person name="Xiao S."/>
        </authorList>
    </citation>
    <scope>NUCLEOTIDE SEQUENCE [LARGE SCALE GENOMIC DNA]</scope>
    <source>
        <strain evidence="8">UMSG2</strain>
    </source>
</reference>
<keyword evidence="9" id="KW-1185">Reference proteome</keyword>
<feature type="signal peptide" evidence="7">
    <location>
        <begin position="1"/>
        <end position="18"/>
    </location>
</feature>
<evidence type="ECO:0000313" key="8">
    <source>
        <dbReference type="EMBL" id="RKF63336.1"/>
    </source>
</evidence>
<dbReference type="Gene3D" id="3.40.50.300">
    <property type="entry name" value="P-loop containing nucleotide triphosphate hydrolases"/>
    <property type="match status" value="1"/>
</dbReference>
<keyword evidence="5" id="KW-0479">Metal-binding</keyword>
<feature type="binding site" evidence="4">
    <location>
        <begin position="130"/>
        <end position="133"/>
    </location>
    <ligand>
        <name>GTP</name>
        <dbReference type="ChEBI" id="CHEBI:37565"/>
    </ligand>
</feature>
<keyword evidence="7" id="KW-0732">Signal</keyword>
<dbReference type="InterPro" id="IPR044154">
    <property type="entry name" value="Arl8a/8b"/>
</dbReference>
<feature type="binding site" evidence="5">
    <location>
        <position position="52"/>
    </location>
    <ligand>
        <name>Mg(2+)</name>
        <dbReference type="ChEBI" id="CHEBI:18420"/>
    </ligand>
</feature>
<dbReference type="SMART" id="SM00175">
    <property type="entry name" value="RAB"/>
    <property type="match status" value="1"/>
</dbReference>
<dbReference type="InterPro" id="IPR027417">
    <property type="entry name" value="P-loop_NTPase"/>
</dbReference>
<evidence type="ECO:0000313" key="9">
    <source>
        <dbReference type="Proteomes" id="UP000286134"/>
    </source>
</evidence>
<dbReference type="EMBL" id="MCFK01002627">
    <property type="protein sequence ID" value="RKF63336.1"/>
    <property type="molecule type" value="Genomic_DNA"/>
</dbReference>
<dbReference type="GO" id="GO:0015031">
    <property type="term" value="P:protein transport"/>
    <property type="evidence" value="ECO:0007669"/>
    <property type="project" value="InterPro"/>
</dbReference>
<dbReference type="STRING" id="212602.A0A420I0X0"/>
<dbReference type="PROSITE" id="PS51419">
    <property type="entry name" value="RAB"/>
    <property type="match status" value="1"/>
</dbReference>
<evidence type="ECO:0000256" key="5">
    <source>
        <dbReference type="PIRSR" id="PIRSR606689-2"/>
    </source>
</evidence>
<comment type="similarity">
    <text evidence="1 6">Belongs to the small GTPase superfamily. Arf family.</text>
</comment>
<comment type="caution">
    <text evidence="8">The sequence shown here is derived from an EMBL/GenBank/DDBJ whole genome shotgun (WGS) entry which is preliminary data.</text>
</comment>
<feature type="binding site" evidence="5">
    <location>
        <position position="34"/>
    </location>
    <ligand>
        <name>Mg(2+)</name>
        <dbReference type="ChEBI" id="CHEBI:18420"/>
    </ligand>
</feature>